<organism evidence="1 2">
    <name type="scientific">Limosilactobacillus equigenerosi DSM 18793 = JCM 14505</name>
    <dbReference type="NCBI Taxonomy" id="1423742"/>
    <lineage>
        <taxon>Bacteria</taxon>
        <taxon>Bacillati</taxon>
        <taxon>Bacillota</taxon>
        <taxon>Bacilli</taxon>
        <taxon>Lactobacillales</taxon>
        <taxon>Lactobacillaceae</taxon>
        <taxon>Limosilactobacillus</taxon>
    </lineage>
</organism>
<dbReference type="Proteomes" id="UP000051084">
    <property type="component" value="Unassembled WGS sequence"/>
</dbReference>
<dbReference type="AlphaFoldDB" id="A0A0R1ULM8"/>
<dbReference type="STRING" id="417373.GCA_001570685_00852"/>
<proteinExistence type="predicted"/>
<gene>
    <name evidence="1" type="ORF">FC21_GL000419</name>
</gene>
<dbReference type="EMBL" id="AZGC01000059">
    <property type="protein sequence ID" value="KRL92184.1"/>
    <property type="molecule type" value="Genomic_DNA"/>
</dbReference>
<evidence type="ECO:0000313" key="2">
    <source>
        <dbReference type="Proteomes" id="UP000051084"/>
    </source>
</evidence>
<evidence type="ECO:0000313" key="1">
    <source>
        <dbReference type="EMBL" id="KRL92184.1"/>
    </source>
</evidence>
<name>A0A0R1ULM8_9LACO</name>
<sequence length="520" mass="56382">MKISESRLQSFVDGANSGLSRRSGAMTGASGSVASLANTNSITGAAADSMKAYLGEVYSSGLLTQINDLLDEFVRLNTEYASNYSGGVIDGGGFKLSSEDYSDLNSKIGTLHSEVESTISRVNSKISHLSGLIGGASKIHDFSSDVQQLKTDISRQRTAWSQYESRASAQYEAIQDGINFINQAIARYASRSAVQMTGYTSGSFRQELASFQSQHGYSALSYFENLHRFMDEKVTCTDKNHHVHTATNRELIYRQRDGLHKLVQARVRAAVEESKREGWTKLAFDSAFFIGGVALTVASGGTAVPVLLTLGSTAMSLLNIEEDINQGRTGKENDNWLKNGLRSKFGLSVNTANNVFNVLDYGTSIISGKGAWKALEGKQIVKSAKVSSILDRQMSSFVNHGYFTPVLSDTKDFVVDVAKHANPISLALVHGKELLKPVATEYTKEIARVTAKKQVTSHTANWVNQNFVESNVSSNSIHGYARPVLEQAVKKGISKGLGKTVTNTTDNLMNNIPQLAGTTN</sequence>
<reference evidence="1 2" key="1">
    <citation type="journal article" date="2015" name="Genome Announc.">
        <title>Expanding the biotechnology potential of lactobacilli through comparative genomics of 213 strains and associated genera.</title>
        <authorList>
            <person name="Sun Z."/>
            <person name="Harris H.M."/>
            <person name="McCann A."/>
            <person name="Guo C."/>
            <person name="Argimon S."/>
            <person name="Zhang W."/>
            <person name="Yang X."/>
            <person name="Jeffery I.B."/>
            <person name="Cooney J.C."/>
            <person name="Kagawa T.F."/>
            <person name="Liu W."/>
            <person name="Song Y."/>
            <person name="Salvetti E."/>
            <person name="Wrobel A."/>
            <person name="Rasinkangas P."/>
            <person name="Parkhill J."/>
            <person name="Rea M.C."/>
            <person name="O'Sullivan O."/>
            <person name="Ritari J."/>
            <person name="Douillard F.P."/>
            <person name="Paul Ross R."/>
            <person name="Yang R."/>
            <person name="Briner A.E."/>
            <person name="Felis G.E."/>
            <person name="de Vos W.M."/>
            <person name="Barrangou R."/>
            <person name="Klaenhammer T.R."/>
            <person name="Caufield P.W."/>
            <person name="Cui Y."/>
            <person name="Zhang H."/>
            <person name="O'Toole P.W."/>
        </authorList>
    </citation>
    <scope>NUCLEOTIDE SEQUENCE [LARGE SCALE GENOMIC DNA]</scope>
    <source>
        <strain evidence="1 2">DSM 18793</strain>
    </source>
</reference>
<dbReference type="RefSeq" id="WP_056995837.1">
    <property type="nucleotide sequence ID" value="NZ_AZGC01000059.1"/>
</dbReference>
<protein>
    <submittedName>
        <fullName evidence="1">Uncharacterized protein</fullName>
    </submittedName>
</protein>
<accession>A0A0R1ULM8</accession>
<keyword evidence="2" id="KW-1185">Reference proteome</keyword>
<comment type="caution">
    <text evidence="1">The sequence shown here is derived from an EMBL/GenBank/DDBJ whole genome shotgun (WGS) entry which is preliminary data.</text>
</comment>
<dbReference type="PATRIC" id="fig|1423742.4.peg.435"/>